<feature type="compositionally biased region" description="Basic and acidic residues" evidence="1">
    <location>
        <begin position="381"/>
        <end position="396"/>
    </location>
</feature>
<comment type="caution">
    <text evidence="2">The sequence shown here is derived from an EMBL/GenBank/DDBJ whole genome shotgun (WGS) entry which is preliminary data.</text>
</comment>
<dbReference type="InterPro" id="IPR021958">
    <property type="entry name" value="DUF3575"/>
</dbReference>
<proteinExistence type="predicted"/>
<feature type="compositionally biased region" description="Basic residues" evidence="1">
    <location>
        <begin position="365"/>
        <end position="380"/>
    </location>
</feature>
<protein>
    <submittedName>
        <fullName evidence="2">DUF3575 domain-containing protein</fullName>
    </submittedName>
</protein>
<dbReference type="RefSeq" id="WP_118196185.1">
    <property type="nucleotide sequence ID" value="NZ_JAQEAW010000025.1"/>
</dbReference>
<sequence>MRNKDAKVGTFPIWRKYKGASAIGKKRNGRNLRTELLFVLLLIFFYSFGALECSAQALAVRKTAVEKKDSIMPFKSRLAVRTNAIDWLCLLPNVAVEFDLTPSCYNKITVGMGVKWNWETSQKYLPSTVYNLFDARLEVRRYWRTELSQVHRSDKEKVSFLKWLREDVFTRQRQHPRYWRAYYWGIYTNLGNYSFKFGKEGVQGYTYGAGLSAGFGIPLYGYKNHFVDLELGGSVGCVFTRYDKYGFDAESNCYPALVGKSKGWHVLPYPVITDLRVAFVYRFASIKDKYKLVDHVKQAARHEREMKRKNLNDSINEARRLRKEEKALLKKNEAEQKKAKTEQKKTEQKKELGKEESEASLKQSVKPKKEKKNKKKNKKGATKDSKSEGRKDENID</sequence>
<evidence type="ECO:0000313" key="3">
    <source>
        <dbReference type="Proteomes" id="UP000284495"/>
    </source>
</evidence>
<organism evidence="2 3">
    <name type="scientific">Bacteroides xylanisolvens</name>
    <dbReference type="NCBI Taxonomy" id="371601"/>
    <lineage>
        <taxon>Bacteria</taxon>
        <taxon>Pseudomonadati</taxon>
        <taxon>Bacteroidota</taxon>
        <taxon>Bacteroidia</taxon>
        <taxon>Bacteroidales</taxon>
        <taxon>Bacteroidaceae</taxon>
        <taxon>Bacteroides</taxon>
    </lineage>
</organism>
<accession>A0A414G8V1</accession>
<feature type="compositionally biased region" description="Basic and acidic residues" evidence="1">
    <location>
        <begin position="328"/>
        <end position="359"/>
    </location>
</feature>
<gene>
    <name evidence="2" type="ORF">DW027_03100</name>
</gene>
<name>A0A414G8V1_9BACE</name>
<dbReference type="AlphaFoldDB" id="A0A414G8V1"/>
<dbReference type="Proteomes" id="UP000284495">
    <property type="component" value="Unassembled WGS sequence"/>
</dbReference>
<evidence type="ECO:0000313" key="2">
    <source>
        <dbReference type="EMBL" id="RHL40855.1"/>
    </source>
</evidence>
<dbReference type="EMBL" id="QROO01000003">
    <property type="protein sequence ID" value="RHL40855.1"/>
    <property type="molecule type" value="Genomic_DNA"/>
</dbReference>
<evidence type="ECO:0000256" key="1">
    <source>
        <dbReference type="SAM" id="MobiDB-lite"/>
    </source>
</evidence>
<feature type="region of interest" description="Disordered" evidence="1">
    <location>
        <begin position="328"/>
        <end position="396"/>
    </location>
</feature>
<reference evidence="2 3" key="1">
    <citation type="submission" date="2018-08" db="EMBL/GenBank/DDBJ databases">
        <title>A genome reference for cultivated species of the human gut microbiota.</title>
        <authorList>
            <person name="Zou Y."/>
            <person name="Xue W."/>
            <person name="Luo G."/>
        </authorList>
    </citation>
    <scope>NUCLEOTIDE SEQUENCE [LARGE SCALE GENOMIC DNA]</scope>
    <source>
        <strain evidence="2 3">AF38-2</strain>
    </source>
</reference>
<dbReference type="Pfam" id="PF12099">
    <property type="entry name" value="DUF3575"/>
    <property type="match status" value="1"/>
</dbReference>